<keyword evidence="2" id="KW-0472">Membrane</keyword>
<dbReference type="Proteomes" id="UP000283431">
    <property type="component" value="Unassembled WGS sequence"/>
</dbReference>
<feature type="chain" id="PRO_5039686852" evidence="3">
    <location>
        <begin position="35"/>
        <end position="483"/>
    </location>
</feature>
<keyword evidence="2" id="KW-1133">Transmembrane helix</keyword>
<comment type="caution">
    <text evidence="4">The sequence shown here is derived from an EMBL/GenBank/DDBJ whole genome shotgun (WGS) entry which is preliminary data.</text>
</comment>
<dbReference type="AlphaFoldDB" id="A0A413PBQ8"/>
<proteinExistence type="predicted"/>
<name>A0A413PBQ8_9FIRM</name>
<reference evidence="4 5" key="1">
    <citation type="submission" date="2018-08" db="EMBL/GenBank/DDBJ databases">
        <title>A genome reference for cultivated species of the human gut microbiota.</title>
        <authorList>
            <person name="Zou Y."/>
            <person name="Xue W."/>
            <person name="Luo G."/>
        </authorList>
    </citation>
    <scope>NUCLEOTIDE SEQUENCE [LARGE SCALE GENOMIC DNA]</scope>
    <source>
        <strain evidence="4 5">AM48-7</strain>
    </source>
</reference>
<evidence type="ECO:0000313" key="5">
    <source>
        <dbReference type="Proteomes" id="UP000283431"/>
    </source>
</evidence>
<organism evidence="4 5">
    <name type="scientific">Agathobacter rectalis</name>
    <dbReference type="NCBI Taxonomy" id="39491"/>
    <lineage>
        <taxon>Bacteria</taxon>
        <taxon>Bacillati</taxon>
        <taxon>Bacillota</taxon>
        <taxon>Clostridia</taxon>
        <taxon>Lachnospirales</taxon>
        <taxon>Lachnospiraceae</taxon>
        <taxon>Agathobacter</taxon>
    </lineage>
</organism>
<gene>
    <name evidence="4" type="ORF">DW975_16095</name>
</gene>
<feature type="transmembrane region" description="Helical" evidence="2">
    <location>
        <begin position="457"/>
        <end position="478"/>
    </location>
</feature>
<evidence type="ECO:0000256" key="2">
    <source>
        <dbReference type="SAM" id="Phobius"/>
    </source>
</evidence>
<keyword evidence="3" id="KW-0732">Signal</keyword>
<dbReference type="EMBL" id="QSEN01000062">
    <property type="protein sequence ID" value="RGZ72588.1"/>
    <property type="molecule type" value="Genomic_DNA"/>
</dbReference>
<protein>
    <submittedName>
        <fullName evidence="4">Uncharacterized protein</fullName>
    </submittedName>
</protein>
<feature type="signal peptide" evidence="3">
    <location>
        <begin position="1"/>
        <end position="34"/>
    </location>
</feature>
<accession>A0A413PBQ8</accession>
<sequence length="483" mass="53954">MKKYGNIRIARRVASFVCMLVVSLLTLMPSQAVRADAQTYAKVISIDFTKDSGDNKYDGDYSASMTCSVQSDYPVYSFAFNDATYGFITRAGSTAVDFYNKSKFKVTRGGEVVMQMDNAFGASSKDYDSITYIYCYGSTYDSDSDSNKYVRSNCDYVVTADGYDKCWAELLKVLSGGTSDSVTSGSGSSHLYKPVDKSYPEIGCLDNVQMETYFTNRKEAIDADENADLAKINQDKVIVYSSSTTSGIDLSKGGYKVQLYGSYAWQDKSGNIKSEDKGHKTFIKDWKAENNIKGLNRSNYTWIDWKSANDKVEADKTNNAHKPNVFEKMTTYANYQYEPIWYLRIVSQDNKYGAWVKLYNSSKNKGKYTSDSVDDNDNFVSDSDGGYDKSKDTSEITGWGDTPDDAKDNVQKAEEKQDNKDIQDASGGNNSTFDKLEEFTKGIGDVPKMIADIFSFLPSWCLEVVAIAFALLMILIVVKFIRG</sequence>
<feature type="compositionally biased region" description="Basic and acidic residues" evidence="1">
    <location>
        <begin position="404"/>
        <end position="423"/>
    </location>
</feature>
<feature type="region of interest" description="Disordered" evidence="1">
    <location>
        <begin position="366"/>
        <end position="433"/>
    </location>
</feature>
<evidence type="ECO:0000256" key="3">
    <source>
        <dbReference type="SAM" id="SignalP"/>
    </source>
</evidence>
<evidence type="ECO:0000313" key="4">
    <source>
        <dbReference type="EMBL" id="RGZ72588.1"/>
    </source>
</evidence>
<evidence type="ECO:0000256" key="1">
    <source>
        <dbReference type="SAM" id="MobiDB-lite"/>
    </source>
</evidence>
<keyword evidence="2" id="KW-0812">Transmembrane</keyword>